<dbReference type="EMBL" id="JABCRI010000016">
    <property type="protein sequence ID" value="KAF8392446.1"/>
    <property type="molecule type" value="Genomic_DNA"/>
</dbReference>
<accession>A0A835D749</accession>
<organism evidence="1 2">
    <name type="scientific">Tetracentron sinense</name>
    <name type="common">Spur-leaf</name>
    <dbReference type="NCBI Taxonomy" id="13715"/>
    <lineage>
        <taxon>Eukaryota</taxon>
        <taxon>Viridiplantae</taxon>
        <taxon>Streptophyta</taxon>
        <taxon>Embryophyta</taxon>
        <taxon>Tracheophyta</taxon>
        <taxon>Spermatophyta</taxon>
        <taxon>Magnoliopsida</taxon>
        <taxon>Trochodendrales</taxon>
        <taxon>Trochodendraceae</taxon>
        <taxon>Tetracentron</taxon>
    </lineage>
</organism>
<protein>
    <submittedName>
        <fullName evidence="1">Uncharacterized protein</fullName>
    </submittedName>
</protein>
<evidence type="ECO:0000313" key="2">
    <source>
        <dbReference type="Proteomes" id="UP000655225"/>
    </source>
</evidence>
<comment type="caution">
    <text evidence="1">The sequence shown here is derived from an EMBL/GenBank/DDBJ whole genome shotgun (WGS) entry which is preliminary data.</text>
</comment>
<keyword evidence="2" id="KW-1185">Reference proteome</keyword>
<gene>
    <name evidence="1" type="ORF">HHK36_022788</name>
</gene>
<sequence length="140" mass="15017">MGEEEKECLPRGAMRLQGLPKNLPERLLGCCLLGCVHQPQFNDGSLEDQVSAIVPQAHAPLDKDVLASRSDQVAQGYANPAVDILTISTVDTVPLPETITAPDHAAPDPVLDSPATLQLAEPPRLFLQIFVPLSAIFLSM</sequence>
<name>A0A835D749_TETSI</name>
<proteinExistence type="predicted"/>
<evidence type="ECO:0000313" key="1">
    <source>
        <dbReference type="EMBL" id="KAF8392446.1"/>
    </source>
</evidence>
<dbReference type="Proteomes" id="UP000655225">
    <property type="component" value="Unassembled WGS sequence"/>
</dbReference>
<reference evidence="1 2" key="1">
    <citation type="submission" date="2020-04" db="EMBL/GenBank/DDBJ databases">
        <title>Plant Genome Project.</title>
        <authorList>
            <person name="Zhang R.-G."/>
        </authorList>
    </citation>
    <scope>NUCLEOTIDE SEQUENCE [LARGE SCALE GENOMIC DNA]</scope>
    <source>
        <strain evidence="1">YNK0</strain>
        <tissue evidence="1">Leaf</tissue>
    </source>
</reference>
<dbReference type="AlphaFoldDB" id="A0A835D749"/>